<evidence type="ECO:0000256" key="1">
    <source>
        <dbReference type="SAM" id="MobiDB-lite"/>
    </source>
</evidence>
<comment type="caution">
    <text evidence="3">The sequence shown here is derived from an EMBL/GenBank/DDBJ whole genome shotgun (WGS) entry which is preliminary data.</text>
</comment>
<gene>
    <name evidence="3" type="ORF">AAFF_G00024550</name>
</gene>
<evidence type="ECO:0000313" key="3">
    <source>
        <dbReference type="EMBL" id="KAJ8414932.1"/>
    </source>
</evidence>
<name>A0AAD7T5T7_9TELE</name>
<reference evidence="3" key="1">
    <citation type="journal article" date="2023" name="Science">
        <title>Genome structures resolve the early diversification of teleost fishes.</title>
        <authorList>
            <person name="Parey E."/>
            <person name="Louis A."/>
            <person name="Montfort J."/>
            <person name="Bouchez O."/>
            <person name="Roques C."/>
            <person name="Iampietro C."/>
            <person name="Lluch J."/>
            <person name="Castinel A."/>
            <person name="Donnadieu C."/>
            <person name="Desvignes T."/>
            <person name="Floi Bucao C."/>
            <person name="Jouanno E."/>
            <person name="Wen M."/>
            <person name="Mejri S."/>
            <person name="Dirks R."/>
            <person name="Jansen H."/>
            <person name="Henkel C."/>
            <person name="Chen W.J."/>
            <person name="Zahm M."/>
            <person name="Cabau C."/>
            <person name="Klopp C."/>
            <person name="Thompson A.W."/>
            <person name="Robinson-Rechavi M."/>
            <person name="Braasch I."/>
            <person name="Lecointre G."/>
            <person name="Bobe J."/>
            <person name="Postlethwait J.H."/>
            <person name="Berthelot C."/>
            <person name="Roest Crollius H."/>
            <person name="Guiguen Y."/>
        </authorList>
    </citation>
    <scope>NUCLEOTIDE SEQUENCE</scope>
    <source>
        <strain evidence="3">NC1722</strain>
    </source>
</reference>
<organism evidence="3 4">
    <name type="scientific">Aldrovandia affinis</name>
    <dbReference type="NCBI Taxonomy" id="143900"/>
    <lineage>
        <taxon>Eukaryota</taxon>
        <taxon>Metazoa</taxon>
        <taxon>Chordata</taxon>
        <taxon>Craniata</taxon>
        <taxon>Vertebrata</taxon>
        <taxon>Euteleostomi</taxon>
        <taxon>Actinopterygii</taxon>
        <taxon>Neopterygii</taxon>
        <taxon>Teleostei</taxon>
        <taxon>Notacanthiformes</taxon>
        <taxon>Halosauridae</taxon>
        <taxon>Aldrovandia</taxon>
    </lineage>
</organism>
<dbReference type="EMBL" id="JAINUG010000011">
    <property type="protein sequence ID" value="KAJ8414932.1"/>
    <property type="molecule type" value="Genomic_DNA"/>
</dbReference>
<protein>
    <submittedName>
        <fullName evidence="3">Uncharacterized protein</fullName>
    </submittedName>
</protein>
<keyword evidence="2" id="KW-0472">Membrane</keyword>
<feature type="compositionally biased region" description="Basic and acidic residues" evidence="1">
    <location>
        <begin position="44"/>
        <end position="53"/>
    </location>
</feature>
<evidence type="ECO:0000256" key="2">
    <source>
        <dbReference type="SAM" id="Phobius"/>
    </source>
</evidence>
<dbReference type="Proteomes" id="UP001221898">
    <property type="component" value="Unassembled WGS sequence"/>
</dbReference>
<keyword evidence="2" id="KW-0812">Transmembrane</keyword>
<sequence>MSPWRPGLPGHVFPERVRGEARARRRSLSIPGRHLSGPGGRGTKLWEKNNKAGHGRDLQDGALSFQWSLKAACYQAVQEDPPTRAMGWRHVFRYLVLICGLIAFTLPIQPTAASQSAFK</sequence>
<evidence type="ECO:0000313" key="4">
    <source>
        <dbReference type="Proteomes" id="UP001221898"/>
    </source>
</evidence>
<dbReference type="AlphaFoldDB" id="A0AAD7T5T7"/>
<keyword evidence="4" id="KW-1185">Reference proteome</keyword>
<feature type="region of interest" description="Disordered" evidence="1">
    <location>
        <begin position="23"/>
        <end position="53"/>
    </location>
</feature>
<keyword evidence="2" id="KW-1133">Transmembrane helix</keyword>
<feature type="transmembrane region" description="Helical" evidence="2">
    <location>
        <begin position="91"/>
        <end position="109"/>
    </location>
</feature>
<accession>A0AAD7T5T7</accession>
<proteinExistence type="predicted"/>